<keyword evidence="2" id="KW-0808">Transferase</keyword>
<dbReference type="Proteomes" id="UP000240357">
    <property type="component" value="Unassembled WGS sequence"/>
</dbReference>
<keyword evidence="3" id="KW-1185">Reference proteome</keyword>
<dbReference type="Pfam" id="PF13508">
    <property type="entry name" value="Acetyltransf_7"/>
    <property type="match status" value="1"/>
</dbReference>
<dbReference type="SUPFAM" id="SSF55729">
    <property type="entry name" value="Acyl-CoA N-acyltransferases (Nat)"/>
    <property type="match status" value="1"/>
</dbReference>
<comment type="caution">
    <text evidence="2">The sequence shown here is derived from an EMBL/GenBank/DDBJ whole genome shotgun (WGS) entry which is preliminary data.</text>
</comment>
<name>A0A2T2YJ09_9BACT</name>
<dbReference type="InterPro" id="IPR053144">
    <property type="entry name" value="Acetyltransferase_Butenolide"/>
</dbReference>
<dbReference type="AlphaFoldDB" id="A0A2T2YJ09"/>
<evidence type="ECO:0000313" key="2">
    <source>
        <dbReference type="EMBL" id="PSR55475.1"/>
    </source>
</evidence>
<dbReference type="PROSITE" id="PS51186">
    <property type="entry name" value="GNAT"/>
    <property type="match status" value="1"/>
</dbReference>
<dbReference type="OrthoDB" id="3216107at2"/>
<dbReference type="InterPro" id="IPR016181">
    <property type="entry name" value="Acyl_CoA_acyltransferase"/>
</dbReference>
<organism evidence="2 3">
    <name type="scientific">Adhaeribacter arboris</name>
    <dbReference type="NCBI Taxonomy" id="2072846"/>
    <lineage>
        <taxon>Bacteria</taxon>
        <taxon>Pseudomonadati</taxon>
        <taxon>Bacteroidota</taxon>
        <taxon>Cytophagia</taxon>
        <taxon>Cytophagales</taxon>
        <taxon>Hymenobacteraceae</taxon>
        <taxon>Adhaeribacter</taxon>
    </lineage>
</organism>
<dbReference type="PANTHER" id="PTHR43233">
    <property type="entry name" value="FAMILY N-ACETYLTRANSFERASE, PUTATIVE (AFU_ORTHOLOGUE AFUA_6G03350)-RELATED"/>
    <property type="match status" value="1"/>
</dbReference>
<reference evidence="2 3" key="1">
    <citation type="submission" date="2018-03" db="EMBL/GenBank/DDBJ databases">
        <title>Adhaeribacter sp. HMF7605 Genome sequencing and assembly.</title>
        <authorList>
            <person name="Kang H."/>
            <person name="Kang J."/>
            <person name="Cha I."/>
            <person name="Kim H."/>
            <person name="Joh K."/>
        </authorList>
    </citation>
    <scope>NUCLEOTIDE SEQUENCE [LARGE SCALE GENOMIC DNA]</scope>
    <source>
        <strain evidence="2 3">HMF7605</strain>
    </source>
</reference>
<feature type="domain" description="N-acetyltransferase" evidence="1">
    <location>
        <begin position="10"/>
        <end position="142"/>
    </location>
</feature>
<proteinExistence type="predicted"/>
<dbReference type="CDD" id="cd04301">
    <property type="entry name" value="NAT_SF"/>
    <property type="match status" value="1"/>
</dbReference>
<accession>A0A2T2YJ09</accession>
<dbReference type="EMBL" id="PYFT01000001">
    <property type="protein sequence ID" value="PSR55475.1"/>
    <property type="molecule type" value="Genomic_DNA"/>
</dbReference>
<evidence type="ECO:0000259" key="1">
    <source>
        <dbReference type="PROSITE" id="PS51186"/>
    </source>
</evidence>
<evidence type="ECO:0000313" key="3">
    <source>
        <dbReference type="Proteomes" id="UP000240357"/>
    </source>
</evidence>
<dbReference type="GO" id="GO:0016747">
    <property type="term" value="F:acyltransferase activity, transferring groups other than amino-acyl groups"/>
    <property type="evidence" value="ECO:0007669"/>
    <property type="project" value="InterPro"/>
</dbReference>
<dbReference type="PANTHER" id="PTHR43233:SF1">
    <property type="entry name" value="FAMILY N-ACETYLTRANSFERASE, PUTATIVE (AFU_ORTHOLOGUE AFUA_6G03350)-RELATED"/>
    <property type="match status" value="1"/>
</dbReference>
<gene>
    <name evidence="2" type="ORF">AHMF7605_19165</name>
</gene>
<dbReference type="Gene3D" id="3.40.630.30">
    <property type="match status" value="1"/>
</dbReference>
<dbReference type="RefSeq" id="WP_106931654.1">
    <property type="nucleotide sequence ID" value="NZ_PYFT01000001.1"/>
</dbReference>
<dbReference type="InterPro" id="IPR000182">
    <property type="entry name" value="GNAT_dom"/>
</dbReference>
<sequence length="153" mass="17715">MYDEYTQGDYTISTNPAKLNLDIIHRYLTEESYWAQNISRALVEKSIRHSFNFGVYHQQELVGFARVVTDYATFALLCDVFILLPYRGQGLSKWLVSVIVAHPELQGLRRFALYTKDAHSLYAAYGFQQIADPSRAMEIKNPNPYRNLATHNY</sequence>
<protein>
    <submittedName>
        <fullName evidence="2">GNAT family N-acetyltransferase</fullName>
    </submittedName>
</protein>